<dbReference type="PANTHER" id="PTHR13620:SF105">
    <property type="entry name" value="OS01G0737700 PROTEIN"/>
    <property type="match status" value="1"/>
</dbReference>
<dbReference type="Pfam" id="PF01612">
    <property type="entry name" value="DNA_pol_A_exo1"/>
    <property type="match status" value="1"/>
</dbReference>
<gene>
    <name evidence="5" type="ORF">FEM48_Zijuj04G0119400</name>
</gene>
<dbReference type="InterPro" id="IPR036397">
    <property type="entry name" value="RNaseH_sf"/>
</dbReference>
<sequence length="242" mass="26908">MATGIVDYELPDTTHNLYDVTLDTHKIHTLLTHTPSMVDSWISDTLQLHHHHPTTTHNNNDNNNDNNNNNNNNSNDNNDNNTNPLMVGLDIEWRPNFNPQIDNPIATLQLCVADRCLIFQILHSPSIPNSLIDFLGNRTCAFVGVGIQHDVEKLLLDYGLGVANVVDIGALAATKLGKRELRSSGLKSLAKEVLGIEVEKPKRVTLSRWDNEWLTCVQVQYACIDAFLSFEIGKHLNAASGV</sequence>
<dbReference type="GO" id="GO:0005737">
    <property type="term" value="C:cytoplasm"/>
    <property type="evidence" value="ECO:0007669"/>
    <property type="project" value="TreeGrafter"/>
</dbReference>
<feature type="domain" description="3'-5' exonuclease" evidence="4">
    <location>
        <begin position="35"/>
        <end position="241"/>
    </location>
</feature>
<dbReference type="Proteomes" id="UP000813462">
    <property type="component" value="Unassembled WGS sequence"/>
</dbReference>
<feature type="region of interest" description="Disordered" evidence="3">
    <location>
        <begin position="52"/>
        <end position="84"/>
    </location>
</feature>
<keyword evidence="2" id="KW-0378">Hydrolase</keyword>
<evidence type="ECO:0000313" key="6">
    <source>
        <dbReference type="Proteomes" id="UP000813462"/>
    </source>
</evidence>
<evidence type="ECO:0000313" key="5">
    <source>
        <dbReference type="EMBL" id="KAH7533330.1"/>
    </source>
</evidence>
<feature type="compositionally biased region" description="Low complexity" evidence="3">
    <location>
        <begin position="55"/>
        <end position="83"/>
    </location>
</feature>
<dbReference type="AlphaFoldDB" id="A0A978VJR1"/>
<evidence type="ECO:0000259" key="4">
    <source>
        <dbReference type="SMART" id="SM00474"/>
    </source>
</evidence>
<dbReference type="EMBL" id="JAEACU010000004">
    <property type="protein sequence ID" value="KAH7533330.1"/>
    <property type="molecule type" value="Genomic_DNA"/>
</dbReference>
<keyword evidence="1" id="KW-0540">Nuclease</keyword>
<dbReference type="PANTHER" id="PTHR13620">
    <property type="entry name" value="3-5 EXONUCLEASE"/>
    <property type="match status" value="1"/>
</dbReference>
<dbReference type="GO" id="GO:0008408">
    <property type="term" value="F:3'-5' exonuclease activity"/>
    <property type="evidence" value="ECO:0007669"/>
    <property type="project" value="InterPro"/>
</dbReference>
<dbReference type="GO" id="GO:0005634">
    <property type="term" value="C:nucleus"/>
    <property type="evidence" value="ECO:0007669"/>
    <property type="project" value="TreeGrafter"/>
</dbReference>
<dbReference type="SUPFAM" id="SSF53098">
    <property type="entry name" value="Ribonuclease H-like"/>
    <property type="match status" value="1"/>
</dbReference>
<dbReference type="FunFam" id="3.30.420.10:FF:000054">
    <property type="entry name" value="Werner Syndrome-like exonuclease"/>
    <property type="match status" value="1"/>
</dbReference>
<proteinExistence type="predicted"/>
<name>A0A978VJR1_ZIZJJ</name>
<evidence type="ECO:0000256" key="3">
    <source>
        <dbReference type="SAM" id="MobiDB-lite"/>
    </source>
</evidence>
<comment type="caution">
    <text evidence="5">The sequence shown here is derived from an EMBL/GenBank/DDBJ whole genome shotgun (WGS) entry which is preliminary data.</text>
</comment>
<reference evidence="5" key="1">
    <citation type="journal article" date="2021" name="Front. Plant Sci.">
        <title>Chromosome-Scale Genome Assembly for Chinese Sour Jujube and Insights Into Its Genome Evolution and Domestication Signature.</title>
        <authorList>
            <person name="Shen L.-Y."/>
            <person name="Luo H."/>
            <person name="Wang X.-L."/>
            <person name="Wang X.-M."/>
            <person name="Qiu X.-J."/>
            <person name="Liu H."/>
            <person name="Zhou S.-S."/>
            <person name="Jia K.-H."/>
            <person name="Nie S."/>
            <person name="Bao Y.-T."/>
            <person name="Zhang R.-G."/>
            <person name="Yun Q.-Z."/>
            <person name="Chai Y.-H."/>
            <person name="Lu J.-Y."/>
            <person name="Li Y."/>
            <person name="Zhao S.-W."/>
            <person name="Mao J.-F."/>
            <person name="Jia S.-G."/>
            <person name="Mao Y.-M."/>
        </authorList>
    </citation>
    <scope>NUCLEOTIDE SEQUENCE</scope>
    <source>
        <strain evidence="5">AT0</strain>
        <tissue evidence="5">Leaf</tissue>
    </source>
</reference>
<dbReference type="Gene3D" id="3.30.420.10">
    <property type="entry name" value="Ribonuclease H-like superfamily/Ribonuclease H"/>
    <property type="match status" value="1"/>
</dbReference>
<dbReference type="GO" id="GO:0003676">
    <property type="term" value="F:nucleic acid binding"/>
    <property type="evidence" value="ECO:0007669"/>
    <property type="project" value="InterPro"/>
</dbReference>
<dbReference type="InterPro" id="IPR002562">
    <property type="entry name" value="3'-5'_exonuclease_dom"/>
</dbReference>
<evidence type="ECO:0000256" key="1">
    <source>
        <dbReference type="ARBA" id="ARBA00022722"/>
    </source>
</evidence>
<dbReference type="InterPro" id="IPR051132">
    <property type="entry name" value="3-5_Exonuclease_domain"/>
</dbReference>
<dbReference type="CDD" id="cd06141">
    <property type="entry name" value="WRN_exo"/>
    <property type="match status" value="1"/>
</dbReference>
<dbReference type="InterPro" id="IPR012337">
    <property type="entry name" value="RNaseH-like_sf"/>
</dbReference>
<dbReference type="SMART" id="SM00474">
    <property type="entry name" value="35EXOc"/>
    <property type="match status" value="1"/>
</dbReference>
<dbReference type="GO" id="GO:0006139">
    <property type="term" value="P:nucleobase-containing compound metabolic process"/>
    <property type="evidence" value="ECO:0007669"/>
    <property type="project" value="InterPro"/>
</dbReference>
<accession>A0A978VJR1</accession>
<organism evidence="5 6">
    <name type="scientific">Ziziphus jujuba var. spinosa</name>
    <dbReference type="NCBI Taxonomy" id="714518"/>
    <lineage>
        <taxon>Eukaryota</taxon>
        <taxon>Viridiplantae</taxon>
        <taxon>Streptophyta</taxon>
        <taxon>Embryophyta</taxon>
        <taxon>Tracheophyta</taxon>
        <taxon>Spermatophyta</taxon>
        <taxon>Magnoliopsida</taxon>
        <taxon>eudicotyledons</taxon>
        <taxon>Gunneridae</taxon>
        <taxon>Pentapetalae</taxon>
        <taxon>rosids</taxon>
        <taxon>fabids</taxon>
        <taxon>Rosales</taxon>
        <taxon>Rhamnaceae</taxon>
        <taxon>Paliureae</taxon>
        <taxon>Ziziphus</taxon>
    </lineage>
</organism>
<protein>
    <recommendedName>
        <fullName evidence="4">3'-5' exonuclease domain-containing protein</fullName>
    </recommendedName>
</protein>
<evidence type="ECO:0000256" key="2">
    <source>
        <dbReference type="ARBA" id="ARBA00022801"/>
    </source>
</evidence>